<proteinExistence type="predicted"/>
<dbReference type="EMBL" id="VLLE01000004">
    <property type="protein sequence ID" value="TWI81471.1"/>
    <property type="molecule type" value="Genomic_DNA"/>
</dbReference>
<dbReference type="OrthoDB" id="1115009at2"/>
<evidence type="ECO:0000313" key="2">
    <source>
        <dbReference type="Proteomes" id="UP000316167"/>
    </source>
</evidence>
<evidence type="ECO:0000313" key="1">
    <source>
        <dbReference type="EMBL" id="TWI81471.1"/>
    </source>
</evidence>
<organism evidence="1 2">
    <name type="scientific">Lacibacter cauensis</name>
    <dbReference type="NCBI Taxonomy" id="510947"/>
    <lineage>
        <taxon>Bacteria</taxon>
        <taxon>Pseudomonadati</taxon>
        <taxon>Bacteroidota</taxon>
        <taxon>Chitinophagia</taxon>
        <taxon>Chitinophagales</taxon>
        <taxon>Chitinophagaceae</taxon>
        <taxon>Lacibacter</taxon>
    </lineage>
</organism>
<gene>
    <name evidence="1" type="ORF">IQ13_2489</name>
</gene>
<accession>A0A562SJN5</accession>
<dbReference type="PROSITE" id="PS51257">
    <property type="entry name" value="PROKAR_LIPOPROTEIN"/>
    <property type="match status" value="1"/>
</dbReference>
<name>A0A562SJN5_9BACT</name>
<keyword evidence="2" id="KW-1185">Reference proteome</keyword>
<dbReference type="AlphaFoldDB" id="A0A562SJN5"/>
<dbReference type="RefSeq" id="WP_144886667.1">
    <property type="nucleotide sequence ID" value="NZ_VLLE01000004.1"/>
</dbReference>
<protein>
    <submittedName>
        <fullName evidence="1">Uncharacterized protein DUF4249</fullName>
    </submittedName>
</protein>
<reference evidence="1 2" key="1">
    <citation type="journal article" date="2015" name="Stand. Genomic Sci.">
        <title>Genomic Encyclopedia of Bacterial and Archaeal Type Strains, Phase III: the genomes of soil and plant-associated and newly described type strains.</title>
        <authorList>
            <person name="Whitman W.B."/>
            <person name="Woyke T."/>
            <person name="Klenk H.P."/>
            <person name="Zhou Y."/>
            <person name="Lilburn T.G."/>
            <person name="Beck B.J."/>
            <person name="De Vos P."/>
            <person name="Vandamme P."/>
            <person name="Eisen J.A."/>
            <person name="Garrity G."/>
            <person name="Hugenholtz P."/>
            <person name="Kyrpides N.C."/>
        </authorList>
    </citation>
    <scope>NUCLEOTIDE SEQUENCE [LARGE SCALE GENOMIC DNA]</scope>
    <source>
        <strain evidence="1 2">CGMCC 1.7271</strain>
    </source>
</reference>
<dbReference type="Proteomes" id="UP000316167">
    <property type="component" value="Unassembled WGS sequence"/>
</dbReference>
<sequence length="373" mass="42766">MIRYTCFLFLQILLLYGCVKVENDVEVRFKKKPVVNCLFYPDSIWKVNVTLSPSSSSELPEPIYNALVKLFEDGNFVEELKHERDGNYISLLNKKPVTGKTYSISVQVAGYPLLTAKDTIPSAISVTDIKTDTVPFKFSFSPFFDPATVFSSKVSFTDTDLKPKCYLIRPLYYLREELSIYSVTNKTFDSLRVKRLLYQTDSFKLSKLAGQVFIGLSEFKRNLDSVFYPSAVLPAIYQYSYEGASAVFKEANFKQHQAYITDVQFKQIGDYYYLLFGEKLSETPIQNKQLNTLINYYPGGTYSIVNGEIVKKEAHYFLDIITISKAGYNYFSTYVQNVTNRGNPFTEPVNTFSNIQNGYGIFAGMHIKREMVW</sequence>
<comment type="caution">
    <text evidence="1">The sequence shown here is derived from an EMBL/GenBank/DDBJ whole genome shotgun (WGS) entry which is preliminary data.</text>
</comment>